<dbReference type="AlphaFoldDB" id="A0A8I7BGF9"/>
<reference evidence="1" key="2">
    <citation type="submission" date="2020-10" db="EMBL/GenBank/DDBJ databases">
        <authorList>
            <person name="Scholz U."/>
            <person name="Mascher M."/>
            <person name="Fiebig A."/>
        </authorList>
    </citation>
    <scope>NUCLEOTIDE SEQUENCE [LARGE SCALE GENOMIC DNA]</scope>
    <source>
        <strain evidence="1">cv. Morex</strain>
    </source>
</reference>
<name>A0A8I7BGF9_HORVV</name>
<dbReference type="Proteomes" id="UP000011116">
    <property type="component" value="Chromosome 6H"/>
</dbReference>
<dbReference type="EnsemblPlants" id="HORVU.MOREX.r3.6HG0554130.1">
    <property type="protein sequence ID" value="HORVU.MOREX.r3.6HG0554130.1.CDS1"/>
    <property type="gene ID" value="HORVU.MOREX.r3.6HG0554130"/>
</dbReference>
<dbReference type="Gramene" id="HORVU.MOREX.r3.6HG0554130.1">
    <property type="protein sequence ID" value="HORVU.MOREX.r3.6HG0554130.1.CDS1"/>
    <property type="gene ID" value="HORVU.MOREX.r3.6HG0554130"/>
</dbReference>
<accession>A0A8I7BGF9</accession>
<protein>
    <submittedName>
        <fullName evidence="1">Uncharacterized protein</fullName>
    </submittedName>
</protein>
<reference evidence="1" key="3">
    <citation type="submission" date="2022-01" db="UniProtKB">
        <authorList>
            <consortium name="EnsemblPlants"/>
        </authorList>
    </citation>
    <scope>IDENTIFICATION</scope>
    <source>
        <strain evidence="1">subsp. vulgare</strain>
    </source>
</reference>
<sequence>MAPATDGAMDDPLAFLNVDGFVNYDELINNAVLLDNSDLSMLMDSPSGADDFAARASSSTSSAALPLEPDTKHRTIKAEPPMTQQQMQSPNYFFMPEATANGNHGGAGYSPYQESMGDQQTAIRRHCKPEAASSSALLSPSFGFFVTGALAGAVDTSFLMPSSRSYVDLEELFRGEPLMDYSNMC</sequence>
<evidence type="ECO:0000313" key="1">
    <source>
        <dbReference type="EnsemblPlants" id="HORVU.MOREX.r3.6HG0554130.1.CDS1"/>
    </source>
</evidence>
<proteinExistence type="predicted"/>
<evidence type="ECO:0000313" key="2">
    <source>
        <dbReference type="Proteomes" id="UP000011116"/>
    </source>
</evidence>
<organism evidence="1 2">
    <name type="scientific">Hordeum vulgare subsp. vulgare</name>
    <name type="common">Domesticated barley</name>
    <dbReference type="NCBI Taxonomy" id="112509"/>
    <lineage>
        <taxon>Eukaryota</taxon>
        <taxon>Viridiplantae</taxon>
        <taxon>Streptophyta</taxon>
        <taxon>Embryophyta</taxon>
        <taxon>Tracheophyta</taxon>
        <taxon>Spermatophyta</taxon>
        <taxon>Magnoliopsida</taxon>
        <taxon>Liliopsida</taxon>
        <taxon>Poales</taxon>
        <taxon>Poaceae</taxon>
        <taxon>BOP clade</taxon>
        <taxon>Pooideae</taxon>
        <taxon>Triticodae</taxon>
        <taxon>Triticeae</taxon>
        <taxon>Hordeinae</taxon>
        <taxon>Hordeum</taxon>
    </lineage>
</organism>
<reference evidence="2" key="1">
    <citation type="journal article" date="2012" name="Nature">
        <title>A physical, genetic and functional sequence assembly of the barley genome.</title>
        <authorList>
            <consortium name="The International Barley Genome Sequencing Consortium"/>
            <person name="Mayer K.F."/>
            <person name="Waugh R."/>
            <person name="Brown J.W."/>
            <person name="Schulman A."/>
            <person name="Langridge P."/>
            <person name="Platzer M."/>
            <person name="Fincher G.B."/>
            <person name="Muehlbauer G.J."/>
            <person name="Sato K."/>
            <person name="Close T.J."/>
            <person name="Wise R.P."/>
            <person name="Stein N."/>
        </authorList>
    </citation>
    <scope>NUCLEOTIDE SEQUENCE [LARGE SCALE GENOMIC DNA]</scope>
    <source>
        <strain evidence="2">cv. Morex</strain>
    </source>
</reference>
<keyword evidence="2" id="KW-1185">Reference proteome</keyword>